<organism evidence="2 3">
    <name type="scientific">Ataeniobius toweri</name>
    <dbReference type="NCBI Taxonomy" id="208326"/>
    <lineage>
        <taxon>Eukaryota</taxon>
        <taxon>Metazoa</taxon>
        <taxon>Chordata</taxon>
        <taxon>Craniata</taxon>
        <taxon>Vertebrata</taxon>
        <taxon>Euteleostomi</taxon>
        <taxon>Actinopterygii</taxon>
        <taxon>Neopterygii</taxon>
        <taxon>Teleostei</taxon>
        <taxon>Neoteleostei</taxon>
        <taxon>Acanthomorphata</taxon>
        <taxon>Ovalentaria</taxon>
        <taxon>Atherinomorphae</taxon>
        <taxon>Cyprinodontiformes</taxon>
        <taxon>Goodeidae</taxon>
        <taxon>Ataeniobius</taxon>
    </lineage>
</organism>
<feature type="non-terminal residue" evidence="2">
    <location>
        <position position="1"/>
    </location>
</feature>
<sequence>PLPITATTPSDSSGSKLVLIGVTVGILLVIVATVAFLLTRRKKTARYQSYVLTGTAVTES</sequence>
<evidence type="ECO:0000256" key="1">
    <source>
        <dbReference type="SAM" id="Phobius"/>
    </source>
</evidence>
<proteinExistence type="predicted"/>
<keyword evidence="1" id="KW-0812">Transmembrane</keyword>
<keyword evidence="3" id="KW-1185">Reference proteome</keyword>
<gene>
    <name evidence="2" type="ORF">ATANTOWER_026059</name>
</gene>
<name>A0ABU7CIM3_9TELE</name>
<protein>
    <submittedName>
        <fullName evidence="2">Uncharacterized protein</fullName>
    </submittedName>
</protein>
<dbReference type="Proteomes" id="UP001345963">
    <property type="component" value="Unassembled WGS sequence"/>
</dbReference>
<feature type="transmembrane region" description="Helical" evidence="1">
    <location>
        <begin position="17"/>
        <end position="38"/>
    </location>
</feature>
<evidence type="ECO:0000313" key="3">
    <source>
        <dbReference type="Proteomes" id="UP001345963"/>
    </source>
</evidence>
<evidence type="ECO:0000313" key="2">
    <source>
        <dbReference type="EMBL" id="MED6262788.1"/>
    </source>
</evidence>
<accession>A0ABU7CIM3</accession>
<keyword evidence="1" id="KW-1133">Transmembrane helix</keyword>
<reference evidence="2 3" key="1">
    <citation type="submission" date="2021-07" db="EMBL/GenBank/DDBJ databases">
        <authorList>
            <person name="Palmer J.M."/>
        </authorList>
    </citation>
    <scope>NUCLEOTIDE SEQUENCE [LARGE SCALE GENOMIC DNA]</scope>
    <source>
        <strain evidence="2 3">AT_MEX2019</strain>
        <tissue evidence="2">Muscle</tissue>
    </source>
</reference>
<comment type="caution">
    <text evidence="2">The sequence shown here is derived from an EMBL/GenBank/DDBJ whole genome shotgun (WGS) entry which is preliminary data.</text>
</comment>
<keyword evidence="1" id="KW-0472">Membrane</keyword>
<dbReference type="EMBL" id="JAHUTI010094628">
    <property type="protein sequence ID" value="MED6262788.1"/>
    <property type="molecule type" value="Genomic_DNA"/>
</dbReference>